<feature type="transmembrane region" description="Helical" evidence="13">
    <location>
        <begin position="6"/>
        <end position="24"/>
    </location>
</feature>
<keyword evidence="9 13" id="KW-0472">Membrane</keyword>
<protein>
    <recommendedName>
        <fullName evidence="3">vitamin-K-epoxide reductase (warfarin-sensitive)</fullName>
        <ecNumber evidence="3">1.17.4.4</ecNumber>
    </recommendedName>
</protein>
<keyword evidence="7 13" id="KW-1133">Transmembrane helix</keyword>
<evidence type="ECO:0000256" key="3">
    <source>
        <dbReference type="ARBA" id="ARBA00012278"/>
    </source>
</evidence>
<dbReference type="AlphaFoldDB" id="A0A1X0NR17"/>
<dbReference type="GeneID" id="39987146"/>
<dbReference type="GO" id="GO:0005789">
    <property type="term" value="C:endoplasmic reticulum membrane"/>
    <property type="evidence" value="ECO:0007669"/>
    <property type="project" value="UniProtKB-SubCell"/>
</dbReference>
<name>A0A1X0NR17_9TRYP</name>
<accession>A0A1X0NR17</accession>
<keyword evidence="4 13" id="KW-0812">Transmembrane</keyword>
<dbReference type="Gene3D" id="1.20.1440.130">
    <property type="entry name" value="VKOR domain"/>
    <property type="match status" value="1"/>
</dbReference>
<comment type="caution">
    <text evidence="15">The sequence shown here is derived from an EMBL/GenBank/DDBJ whole genome shotgun (WGS) entry which is preliminary data.</text>
</comment>
<proteinExistence type="inferred from homology"/>
<dbReference type="CDD" id="cd12917">
    <property type="entry name" value="VKOR_euk"/>
    <property type="match status" value="1"/>
</dbReference>
<dbReference type="EMBL" id="NBCO01000023">
    <property type="protein sequence ID" value="ORC87155.1"/>
    <property type="molecule type" value="Genomic_DNA"/>
</dbReference>
<evidence type="ECO:0000313" key="16">
    <source>
        <dbReference type="Proteomes" id="UP000192257"/>
    </source>
</evidence>
<keyword evidence="5" id="KW-0874">Quinone</keyword>
<dbReference type="SMART" id="SM00756">
    <property type="entry name" value="VKc"/>
    <property type="match status" value="1"/>
</dbReference>
<dbReference type="RefSeq" id="XP_028881221.1">
    <property type="nucleotide sequence ID" value="XM_029027366.1"/>
</dbReference>
<dbReference type="InterPro" id="IPR038354">
    <property type="entry name" value="VKOR_sf"/>
</dbReference>
<feature type="transmembrane region" description="Helical" evidence="13">
    <location>
        <begin position="117"/>
        <end position="139"/>
    </location>
</feature>
<feature type="region of interest" description="Disordered" evidence="12">
    <location>
        <begin position="148"/>
        <end position="173"/>
    </location>
</feature>
<evidence type="ECO:0000256" key="10">
    <source>
        <dbReference type="ARBA" id="ARBA00023157"/>
    </source>
</evidence>
<dbReference type="GO" id="GO:0048038">
    <property type="term" value="F:quinone binding"/>
    <property type="evidence" value="ECO:0007669"/>
    <property type="project" value="UniProtKB-KW"/>
</dbReference>
<dbReference type="VEuPathDB" id="TriTrypDB:TM35_000231260"/>
<keyword evidence="8" id="KW-0560">Oxidoreductase</keyword>
<dbReference type="InterPro" id="IPR042406">
    <property type="entry name" value="VKORC1/VKORC1L1"/>
</dbReference>
<evidence type="ECO:0000256" key="13">
    <source>
        <dbReference type="SAM" id="Phobius"/>
    </source>
</evidence>
<evidence type="ECO:0000256" key="11">
    <source>
        <dbReference type="ARBA" id="ARBA00023284"/>
    </source>
</evidence>
<gene>
    <name evidence="15" type="ORF">TM35_000231260</name>
</gene>
<evidence type="ECO:0000256" key="8">
    <source>
        <dbReference type="ARBA" id="ARBA00023002"/>
    </source>
</evidence>
<dbReference type="InterPro" id="IPR012932">
    <property type="entry name" value="VKOR"/>
</dbReference>
<dbReference type="GO" id="GO:0042373">
    <property type="term" value="P:vitamin K metabolic process"/>
    <property type="evidence" value="ECO:0007669"/>
    <property type="project" value="InterPro"/>
</dbReference>
<keyword evidence="11" id="KW-0676">Redox-active center</keyword>
<sequence>MNFLRLLPIVVMFGFLLSSYAYYVEQRFAKAQQLGIPYRAYCDVGVFSCTRVFASEYGAITQLFGLPSVSNAAVGMLFYLAELAVCRYPRLLFLMSAVSCVVSVGLFLILTVILHDLCLVCCSIYIVNFLTGIGSWRWLKQLRSEASKQQRKEKKEEKVTKQTIERKKKEKEI</sequence>
<evidence type="ECO:0000256" key="12">
    <source>
        <dbReference type="SAM" id="MobiDB-lite"/>
    </source>
</evidence>
<dbReference type="PANTHER" id="PTHR14519:SF5">
    <property type="entry name" value="VITAMIN K EPOXIDE REDUCTASE COMPLEX SUBUNIT 1-LIKE PROTEIN 1"/>
    <property type="match status" value="1"/>
</dbReference>
<evidence type="ECO:0000256" key="2">
    <source>
        <dbReference type="ARBA" id="ARBA00006214"/>
    </source>
</evidence>
<feature type="transmembrane region" description="Helical" evidence="13">
    <location>
        <begin position="60"/>
        <end position="80"/>
    </location>
</feature>
<evidence type="ECO:0000256" key="1">
    <source>
        <dbReference type="ARBA" id="ARBA00004477"/>
    </source>
</evidence>
<evidence type="ECO:0000259" key="14">
    <source>
        <dbReference type="SMART" id="SM00756"/>
    </source>
</evidence>
<comment type="similarity">
    <text evidence="2">Belongs to the VKOR family.</text>
</comment>
<evidence type="ECO:0000313" key="15">
    <source>
        <dbReference type="EMBL" id="ORC87155.1"/>
    </source>
</evidence>
<dbReference type="Proteomes" id="UP000192257">
    <property type="component" value="Unassembled WGS sequence"/>
</dbReference>
<keyword evidence="6" id="KW-0256">Endoplasmic reticulum</keyword>
<dbReference type="STRING" id="67003.A0A1X0NR17"/>
<keyword evidence="16" id="KW-1185">Reference proteome</keyword>
<evidence type="ECO:0000256" key="7">
    <source>
        <dbReference type="ARBA" id="ARBA00022989"/>
    </source>
</evidence>
<feature type="transmembrane region" description="Helical" evidence="13">
    <location>
        <begin position="92"/>
        <end position="111"/>
    </location>
</feature>
<evidence type="ECO:0000256" key="9">
    <source>
        <dbReference type="ARBA" id="ARBA00023136"/>
    </source>
</evidence>
<evidence type="ECO:0000256" key="4">
    <source>
        <dbReference type="ARBA" id="ARBA00022692"/>
    </source>
</evidence>
<dbReference type="EC" id="1.17.4.4" evidence="3"/>
<evidence type="ECO:0000256" key="6">
    <source>
        <dbReference type="ARBA" id="ARBA00022824"/>
    </source>
</evidence>
<comment type="subcellular location">
    <subcellularLocation>
        <location evidence="1">Endoplasmic reticulum membrane</location>
        <topology evidence="1">Multi-pass membrane protein</topology>
    </subcellularLocation>
</comment>
<evidence type="ECO:0000256" key="5">
    <source>
        <dbReference type="ARBA" id="ARBA00022719"/>
    </source>
</evidence>
<keyword evidence="10" id="KW-1015">Disulfide bond</keyword>
<reference evidence="15 16" key="1">
    <citation type="submission" date="2017-03" db="EMBL/GenBank/DDBJ databases">
        <title>An alternative strategy for trypanosome survival in the mammalian bloodstream revealed through genome and transcriptome analysis of the ubiquitous bovine parasite Trypanosoma (Megatrypanum) theileri.</title>
        <authorList>
            <person name="Kelly S."/>
            <person name="Ivens A."/>
            <person name="Mott A."/>
            <person name="O'Neill E."/>
            <person name="Emms D."/>
            <person name="Macleod O."/>
            <person name="Voorheis P."/>
            <person name="Matthews J."/>
            <person name="Matthews K."/>
            <person name="Carrington M."/>
        </authorList>
    </citation>
    <scope>NUCLEOTIDE SEQUENCE [LARGE SCALE GENOMIC DNA]</scope>
    <source>
        <strain evidence="15">Edinburgh</strain>
    </source>
</reference>
<dbReference type="Pfam" id="PF07884">
    <property type="entry name" value="VKOR"/>
    <property type="match status" value="1"/>
</dbReference>
<dbReference type="GO" id="GO:0047057">
    <property type="term" value="F:vitamin-K-epoxide reductase (warfarin-sensitive) activity"/>
    <property type="evidence" value="ECO:0007669"/>
    <property type="project" value="UniProtKB-EC"/>
</dbReference>
<dbReference type="OrthoDB" id="17010at2759"/>
<organism evidence="15 16">
    <name type="scientific">Trypanosoma theileri</name>
    <dbReference type="NCBI Taxonomy" id="67003"/>
    <lineage>
        <taxon>Eukaryota</taxon>
        <taxon>Discoba</taxon>
        <taxon>Euglenozoa</taxon>
        <taxon>Kinetoplastea</taxon>
        <taxon>Metakinetoplastina</taxon>
        <taxon>Trypanosomatida</taxon>
        <taxon>Trypanosomatidae</taxon>
        <taxon>Trypanosoma</taxon>
    </lineage>
</organism>
<feature type="domain" description="Vitamin K epoxide reductase" evidence="14">
    <location>
        <begin position="2"/>
        <end position="139"/>
    </location>
</feature>
<dbReference type="PANTHER" id="PTHR14519">
    <property type="entry name" value="VITAMIN K EPOXIDE REDUCTASE COMPLEX, SUBUNIT 1"/>
    <property type="match status" value="1"/>
</dbReference>